<name>A0A6J7RZ75_9ZZZZ</name>
<sequence length="223" mass="24971">MNINLTEIAVVVDRSGSMHEIWTDTLGGLKQFLADQQKLEGEANFNLNVFDNEFLPLVSRLPIRQVDLEKFEFPPRGNTALYDAIGRTVSTLAQQIASTKETERPAKVVVAIFTDGAENASSEYNRKRVFELIQQKETQDGWSFLYMAAGKEAMIEGEHLGIQSNKRVLYEATGEEAKLAYENLTEVVASNRASSVNEFRASRDTMNLTESFARKKAAKAKKV</sequence>
<gene>
    <name evidence="1" type="ORF">UFOPK4112_01952</name>
</gene>
<dbReference type="CDD" id="cd00198">
    <property type="entry name" value="vWFA"/>
    <property type="match status" value="1"/>
</dbReference>
<accession>A0A6J7RZ75</accession>
<evidence type="ECO:0000313" key="1">
    <source>
        <dbReference type="EMBL" id="CAB5033728.1"/>
    </source>
</evidence>
<dbReference type="EMBL" id="CAFBPM010000048">
    <property type="protein sequence ID" value="CAB5033728.1"/>
    <property type="molecule type" value="Genomic_DNA"/>
</dbReference>
<organism evidence="1">
    <name type="scientific">freshwater metagenome</name>
    <dbReference type="NCBI Taxonomy" id="449393"/>
    <lineage>
        <taxon>unclassified sequences</taxon>
        <taxon>metagenomes</taxon>
        <taxon>ecological metagenomes</taxon>
    </lineage>
</organism>
<protein>
    <submittedName>
        <fullName evidence="1">Unannotated protein</fullName>
    </submittedName>
</protein>
<dbReference type="Gene3D" id="3.40.50.410">
    <property type="entry name" value="von Willebrand factor, type A domain"/>
    <property type="match status" value="1"/>
</dbReference>
<dbReference type="SUPFAM" id="SSF53300">
    <property type="entry name" value="vWA-like"/>
    <property type="match status" value="1"/>
</dbReference>
<dbReference type="AlphaFoldDB" id="A0A6J7RZ75"/>
<reference evidence="1" key="1">
    <citation type="submission" date="2020-05" db="EMBL/GenBank/DDBJ databases">
        <authorList>
            <person name="Chiriac C."/>
            <person name="Salcher M."/>
            <person name="Ghai R."/>
            <person name="Kavagutti S V."/>
        </authorList>
    </citation>
    <scope>NUCLEOTIDE SEQUENCE</scope>
</reference>
<proteinExistence type="predicted"/>
<dbReference type="InterPro" id="IPR036465">
    <property type="entry name" value="vWFA_dom_sf"/>
</dbReference>